<gene>
    <name evidence="2" type="primary">GIP</name>
    <name evidence="2" type="ORF">SNAT2548_LOCUS27898</name>
</gene>
<reference evidence="2" key="1">
    <citation type="submission" date="2021-02" db="EMBL/GenBank/DDBJ databases">
        <authorList>
            <person name="Dougan E. K."/>
            <person name="Rhodes N."/>
            <person name="Thang M."/>
            <person name="Chan C."/>
        </authorList>
    </citation>
    <scope>NUCLEOTIDE SEQUENCE</scope>
</reference>
<feature type="transmembrane region" description="Helical" evidence="1">
    <location>
        <begin position="349"/>
        <end position="374"/>
    </location>
</feature>
<dbReference type="AlphaFoldDB" id="A0A812SS37"/>
<keyword evidence="3" id="KW-1185">Reference proteome</keyword>
<accession>A0A812SS37</accession>
<feature type="transmembrane region" description="Helical" evidence="1">
    <location>
        <begin position="125"/>
        <end position="148"/>
    </location>
</feature>
<sequence>MLIALYCGGQSCHFTGHVTWTHLSRSLWQMIALQPQCWLRKNIRLRKRPVPVHPQHGLMNPYSSMYSKSADYGSADWQGRIFEPMTCRLLVVSTAQLALLVLMPWAIFAALSWGLMSLAVYLHPWLGSVMICATATLVLLAIVAALLSRGRWLRKGSGGESQPRFMRGYAWWTALAILSLVALVAGSIVGSVLATKHMKGYYDISSLDSYDNVNPARAAGKQLLDAGRIIFAKGSSLDLTRAMAHQNSSTYCVAPIIGAADQPRPATYDLWAAGKGCCADSGDNFTCGAVGIPGARGGLRLLNRDDDYNFRLAVENAEFTYRLQSVHPLFFEWTIDPISEITAKKDEAFWVYFATNLMFLLCAFFLVVMGYACFQRLTKR</sequence>
<dbReference type="EMBL" id="CAJNDS010002495">
    <property type="protein sequence ID" value="CAE7498067.1"/>
    <property type="molecule type" value="Genomic_DNA"/>
</dbReference>
<keyword evidence="1" id="KW-0812">Transmembrane</keyword>
<name>A0A812SS37_9DINO</name>
<protein>
    <submittedName>
        <fullName evidence="2">GIP protein</fullName>
    </submittedName>
</protein>
<evidence type="ECO:0000313" key="3">
    <source>
        <dbReference type="Proteomes" id="UP000604046"/>
    </source>
</evidence>
<comment type="caution">
    <text evidence="2">The sequence shown here is derived from an EMBL/GenBank/DDBJ whole genome shotgun (WGS) entry which is preliminary data.</text>
</comment>
<evidence type="ECO:0000256" key="1">
    <source>
        <dbReference type="SAM" id="Phobius"/>
    </source>
</evidence>
<proteinExistence type="predicted"/>
<keyword evidence="1" id="KW-0472">Membrane</keyword>
<dbReference type="Proteomes" id="UP000604046">
    <property type="component" value="Unassembled WGS sequence"/>
</dbReference>
<organism evidence="2 3">
    <name type="scientific">Symbiodinium natans</name>
    <dbReference type="NCBI Taxonomy" id="878477"/>
    <lineage>
        <taxon>Eukaryota</taxon>
        <taxon>Sar</taxon>
        <taxon>Alveolata</taxon>
        <taxon>Dinophyceae</taxon>
        <taxon>Suessiales</taxon>
        <taxon>Symbiodiniaceae</taxon>
        <taxon>Symbiodinium</taxon>
    </lineage>
</organism>
<feature type="transmembrane region" description="Helical" evidence="1">
    <location>
        <begin position="169"/>
        <end position="194"/>
    </location>
</feature>
<keyword evidence="1" id="KW-1133">Transmembrane helix</keyword>
<feature type="transmembrane region" description="Helical" evidence="1">
    <location>
        <begin position="89"/>
        <end position="113"/>
    </location>
</feature>
<evidence type="ECO:0000313" key="2">
    <source>
        <dbReference type="EMBL" id="CAE7498067.1"/>
    </source>
</evidence>